<evidence type="ECO:0000313" key="3">
    <source>
        <dbReference type="Proteomes" id="UP001303889"/>
    </source>
</evidence>
<dbReference type="AlphaFoldDB" id="A0AAN6MJJ8"/>
<dbReference type="Proteomes" id="UP001303889">
    <property type="component" value="Unassembled WGS sequence"/>
</dbReference>
<keyword evidence="1" id="KW-0812">Transmembrane</keyword>
<evidence type="ECO:0000256" key="1">
    <source>
        <dbReference type="SAM" id="Phobius"/>
    </source>
</evidence>
<gene>
    <name evidence="2" type="ORF">C8A05DRAFT_34873</name>
</gene>
<accession>A0AAN6MJJ8</accession>
<sequence length="69" mass="8491">MAKKYFSPYSPRRRQSPRLVLVWVSTFVFILWMTWYISTRHREQARPYVDEFMHPGQKMHRAVMDEEGQ</sequence>
<comment type="caution">
    <text evidence="2">The sequence shown here is derived from an EMBL/GenBank/DDBJ whole genome shotgun (WGS) entry which is preliminary data.</text>
</comment>
<protein>
    <submittedName>
        <fullName evidence="2">Uncharacterized protein</fullName>
    </submittedName>
</protein>
<reference evidence="2" key="1">
    <citation type="journal article" date="2023" name="Mol. Phylogenet. Evol.">
        <title>Genome-scale phylogeny and comparative genomics of the fungal order Sordariales.</title>
        <authorList>
            <person name="Hensen N."/>
            <person name="Bonometti L."/>
            <person name="Westerberg I."/>
            <person name="Brannstrom I.O."/>
            <person name="Guillou S."/>
            <person name="Cros-Aarteil S."/>
            <person name="Calhoun S."/>
            <person name="Haridas S."/>
            <person name="Kuo A."/>
            <person name="Mondo S."/>
            <person name="Pangilinan J."/>
            <person name="Riley R."/>
            <person name="LaButti K."/>
            <person name="Andreopoulos B."/>
            <person name="Lipzen A."/>
            <person name="Chen C."/>
            <person name="Yan M."/>
            <person name="Daum C."/>
            <person name="Ng V."/>
            <person name="Clum A."/>
            <person name="Steindorff A."/>
            <person name="Ohm R.A."/>
            <person name="Martin F."/>
            <person name="Silar P."/>
            <person name="Natvig D.O."/>
            <person name="Lalanne C."/>
            <person name="Gautier V."/>
            <person name="Ament-Velasquez S.L."/>
            <person name="Kruys A."/>
            <person name="Hutchinson M.I."/>
            <person name="Powell A.J."/>
            <person name="Barry K."/>
            <person name="Miller A.N."/>
            <person name="Grigoriev I.V."/>
            <person name="Debuchy R."/>
            <person name="Gladieux P."/>
            <person name="Hiltunen Thoren M."/>
            <person name="Johannesson H."/>
        </authorList>
    </citation>
    <scope>NUCLEOTIDE SEQUENCE</scope>
    <source>
        <strain evidence="2">CBS 103.79</strain>
    </source>
</reference>
<dbReference type="EMBL" id="MU855579">
    <property type="protein sequence ID" value="KAK3901439.1"/>
    <property type="molecule type" value="Genomic_DNA"/>
</dbReference>
<reference evidence="2" key="2">
    <citation type="submission" date="2023-05" db="EMBL/GenBank/DDBJ databases">
        <authorList>
            <consortium name="Lawrence Berkeley National Laboratory"/>
            <person name="Steindorff A."/>
            <person name="Hensen N."/>
            <person name="Bonometti L."/>
            <person name="Westerberg I."/>
            <person name="Brannstrom I.O."/>
            <person name="Guillou S."/>
            <person name="Cros-Aarteil S."/>
            <person name="Calhoun S."/>
            <person name="Haridas S."/>
            <person name="Kuo A."/>
            <person name="Mondo S."/>
            <person name="Pangilinan J."/>
            <person name="Riley R."/>
            <person name="Labutti K."/>
            <person name="Andreopoulos B."/>
            <person name="Lipzen A."/>
            <person name="Chen C."/>
            <person name="Yanf M."/>
            <person name="Daum C."/>
            <person name="Ng V."/>
            <person name="Clum A."/>
            <person name="Ohm R."/>
            <person name="Martin F."/>
            <person name="Silar P."/>
            <person name="Natvig D."/>
            <person name="Lalanne C."/>
            <person name="Gautier V."/>
            <person name="Ament-Velasquez S.L."/>
            <person name="Kruys A."/>
            <person name="Hutchinson M.I."/>
            <person name="Powell A.J."/>
            <person name="Barry K."/>
            <person name="Miller A.N."/>
            <person name="Grigoriev I.V."/>
            <person name="Debuchy R."/>
            <person name="Gladieux P."/>
            <person name="Thoren M.H."/>
            <person name="Johannesson H."/>
        </authorList>
    </citation>
    <scope>NUCLEOTIDE SEQUENCE</scope>
    <source>
        <strain evidence="2">CBS 103.79</strain>
    </source>
</reference>
<keyword evidence="3" id="KW-1185">Reference proteome</keyword>
<feature type="transmembrane region" description="Helical" evidence="1">
    <location>
        <begin position="20"/>
        <end position="38"/>
    </location>
</feature>
<name>A0AAN6MJJ8_9PEZI</name>
<keyword evidence="1" id="KW-1133">Transmembrane helix</keyword>
<proteinExistence type="predicted"/>
<keyword evidence="1" id="KW-0472">Membrane</keyword>
<evidence type="ECO:0000313" key="2">
    <source>
        <dbReference type="EMBL" id="KAK3901439.1"/>
    </source>
</evidence>
<organism evidence="2 3">
    <name type="scientific">Staphylotrichum tortipilum</name>
    <dbReference type="NCBI Taxonomy" id="2831512"/>
    <lineage>
        <taxon>Eukaryota</taxon>
        <taxon>Fungi</taxon>
        <taxon>Dikarya</taxon>
        <taxon>Ascomycota</taxon>
        <taxon>Pezizomycotina</taxon>
        <taxon>Sordariomycetes</taxon>
        <taxon>Sordariomycetidae</taxon>
        <taxon>Sordariales</taxon>
        <taxon>Chaetomiaceae</taxon>
        <taxon>Staphylotrichum</taxon>
    </lineage>
</organism>